<keyword evidence="9" id="KW-0234">DNA repair</keyword>
<evidence type="ECO:0000313" key="14">
    <source>
        <dbReference type="EMBL" id="MFC5500656.1"/>
    </source>
</evidence>
<sequence length="139" mass="15144">MNALPAAPSAEPLQVVAAVLIRDAAVLACRRRPGTSAAGLWEFPGGKVEAAESPEQALRRELREELGIDVDVLELMHRETTRVGELDVDLACYACSTVALGPIASTDHDRVVWHPLDRLDELNWALPDLPTVTLLSRLM</sequence>
<evidence type="ECO:0000256" key="4">
    <source>
        <dbReference type="ARBA" id="ARBA00022705"/>
    </source>
</evidence>
<reference evidence="15" key="1">
    <citation type="journal article" date="2019" name="Int. J. Syst. Evol. Microbiol.">
        <title>The Global Catalogue of Microorganisms (GCM) 10K type strain sequencing project: providing services to taxonomists for standard genome sequencing and annotation.</title>
        <authorList>
            <consortium name="The Broad Institute Genomics Platform"/>
            <consortium name="The Broad Institute Genome Sequencing Center for Infectious Disease"/>
            <person name="Wu L."/>
            <person name="Ma J."/>
        </authorList>
    </citation>
    <scope>NUCLEOTIDE SEQUENCE [LARGE SCALE GENOMIC DNA]</scope>
    <source>
        <strain evidence="15">CGMCC 4.6997</strain>
    </source>
</reference>
<dbReference type="EC" id="3.6.1.55" evidence="11"/>
<dbReference type="CDD" id="cd03425">
    <property type="entry name" value="NUDIX_MutT_NudA_like"/>
    <property type="match status" value="1"/>
</dbReference>
<keyword evidence="3" id="KW-0515">Mutator protein</keyword>
<comment type="catalytic activity">
    <reaction evidence="10">
        <text>8-oxo-dGTP + H2O = 8-oxo-dGMP + diphosphate + H(+)</text>
        <dbReference type="Rhea" id="RHEA:31575"/>
        <dbReference type="ChEBI" id="CHEBI:15377"/>
        <dbReference type="ChEBI" id="CHEBI:15378"/>
        <dbReference type="ChEBI" id="CHEBI:33019"/>
        <dbReference type="ChEBI" id="CHEBI:63224"/>
        <dbReference type="ChEBI" id="CHEBI:77896"/>
        <dbReference type="EC" id="3.6.1.55"/>
    </reaction>
</comment>
<evidence type="ECO:0000259" key="13">
    <source>
        <dbReference type="PROSITE" id="PS51462"/>
    </source>
</evidence>
<dbReference type="PANTHER" id="PTHR47707:SF1">
    <property type="entry name" value="NUDIX HYDROLASE FAMILY PROTEIN"/>
    <property type="match status" value="1"/>
</dbReference>
<protein>
    <recommendedName>
        <fullName evidence="11">8-oxo-dGTP diphosphatase</fullName>
        <ecNumber evidence="11">3.6.1.55</ecNumber>
    </recommendedName>
</protein>
<dbReference type="Gene3D" id="3.90.79.10">
    <property type="entry name" value="Nucleoside Triphosphate Pyrophosphohydrolase"/>
    <property type="match status" value="1"/>
</dbReference>
<dbReference type="InterPro" id="IPR020084">
    <property type="entry name" value="NUDIX_hydrolase_CS"/>
</dbReference>
<comment type="caution">
    <text evidence="14">The sequence shown here is derived from an EMBL/GenBank/DDBJ whole genome shotgun (WGS) entry which is preliminary data.</text>
</comment>
<evidence type="ECO:0000256" key="3">
    <source>
        <dbReference type="ARBA" id="ARBA00022457"/>
    </source>
</evidence>
<dbReference type="PRINTS" id="PR00502">
    <property type="entry name" value="NUDIXFAMILY"/>
</dbReference>
<comment type="cofactor">
    <cofactor evidence="1">
        <name>Mg(2+)</name>
        <dbReference type="ChEBI" id="CHEBI:18420"/>
    </cofactor>
</comment>
<evidence type="ECO:0000256" key="8">
    <source>
        <dbReference type="ARBA" id="ARBA00022842"/>
    </source>
</evidence>
<dbReference type="PANTHER" id="PTHR47707">
    <property type="entry name" value="8-OXO-DGTP DIPHOSPHATASE"/>
    <property type="match status" value="1"/>
</dbReference>
<keyword evidence="6" id="KW-0227">DNA damage</keyword>
<name>A0ABW0NJ89_9MICO</name>
<evidence type="ECO:0000256" key="1">
    <source>
        <dbReference type="ARBA" id="ARBA00001946"/>
    </source>
</evidence>
<dbReference type="InterPro" id="IPR020476">
    <property type="entry name" value="Nudix_hydrolase"/>
</dbReference>
<keyword evidence="15" id="KW-1185">Reference proteome</keyword>
<dbReference type="PROSITE" id="PS00893">
    <property type="entry name" value="NUDIX_BOX"/>
    <property type="match status" value="1"/>
</dbReference>
<dbReference type="Pfam" id="PF00293">
    <property type="entry name" value="NUDIX"/>
    <property type="match status" value="1"/>
</dbReference>
<keyword evidence="4" id="KW-0235">DNA replication</keyword>
<accession>A0ABW0NJ89</accession>
<keyword evidence="7 12" id="KW-0378">Hydrolase</keyword>
<evidence type="ECO:0000256" key="11">
    <source>
        <dbReference type="ARBA" id="ARBA00038905"/>
    </source>
</evidence>
<dbReference type="Proteomes" id="UP001596039">
    <property type="component" value="Unassembled WGS sequence"/>
</dbReference>
<dbReference type="InterPro" id="IPR015797">
    <property type="entry name" value="NUDIX_hydrolase-like_dom_sf"/>
</dbReference>
<comment type="similarity">
    <text evidence="2 12">Belongs to the Nudix hydrolase family.</text>
</comment>
<evidence type="ECO:0000256" key="9">
    <source>
        <dbReference type="ARBA" id="ARBA00023204"/>
    </source>
</evidence>
<dbReference type="RefSeq" id="WP_386738249.1">
    <property type="nucleotide sequence ID" value="NZ_JBHSMG010000001.1"/>
</dbReference>
<evidence type="ECO:0000256" key="12">
    <source>
        <dbReference type="RuleBase" id="RU003476"/>
    </source>
</evidence>
<evidence type="ECO:0000256" key="5">
    <source>
        <dbReference type="ARBA" id="ARBA00022723"/>
    </source>
</evidence>
<proteinExistence type="inferred from homology"/>
<evidence type="ECO:0000313" key="15">
    <source>
        <dbReference type="Proteomes" id="UP001596039"/>
    </source>
</evidence>
<dbReference type="GO" id="GO:0016787">
    <property type="term" value="F:hydrolase activity"/>
    <property type="evidence" value="ECO:0007669"/>
    <property type="project" value="UniProtKB-KW"/>
</dbReference>
<evidence type="ECO:0000256" key="2">
    <source>
        <dbReference type="ARBA" id="ARBA00005582"/>
    </source>
</evidence>
<dbReference type="SUPFAM" id="SSF55811">
    <property type="entry name" value="Nudix"/>
    <property type="match status" value="1"/>
</dbReference>
<evidence type="ECO:0000256" key="6">
    <source>
        <dbReference type="ARBA" id="ARBA00022763"/>
    </source>
</evidence>
<keyword evidence="8" id="KW-0460">Magnesium</keyword>
<evidence type="ECO:0000256" key="10">
    <source>
        <dbReference type="ARBA" id="ARBA00035861"/>
    </source>
</evidence>
<feature type="domain" description="Nudix hydrolase" evidence="13">
    <location>
        <begin position="11"/>
        <end position="136"/>
    </location>
</feature>
<dbReference type="InterPro" id="IPR000086">
    <property type="entry name" value="NUDIX_hydrolase_dom"/>
</dbReference>
<dbReference type="PROSITE" id="PS51462">
    <property type="entry name" value="NUDIX"/>
    <property type="match status" value="1"/>
</dbReference>
<keyword evidence="5" id="KW-0479">Metal-binding</keyword>
<organism evidence="14 15">
    <name type="scientific">Lysinimonas soli</name>
    <dbReference type="NCBI Taxonomy" id="1074233"/>
    <lineage>
        <taxon>Bacteria</taxon>
        <taxon>Bacillati</taxon>
        <taxon>Actinomycetota</taxon>
        <taxon>Actinomycetes</taxon>
        <taxon>Micrococcales</taxon>
        <taxon>Microbacteriaceae</taxon>
        <taxon>Lysinimonas</taxon>
    </lineage>
</organism>
<gene>
    <name evidence="14" type="ORF">ACFPJ4_00225</name>
</gene>
<dbReference type="InterPro" id="IPR047127">
    <property type="entry name" value="MutT-like"/>
</dbReference>
<evidence type="ECO:0000256" key="7">
    <source>
        <dbReference type="ARBA" id="ARBA00022801"/>
    </source>
</evidence>
<dbReference type="EMBL" id="JBHSMG010000001">
    <property type="protein sequence ID" value="MFC5500656.1"/>
    <property type="molecule type" value="Genomic_DNA"/>
</dbReference>